<dbReference type="Proteomes" id="UP000000463">
    <property type="component" value="Segment"/>
</dbReference>
<evidence type="ECO:0000313" key="1">
    <source>
        <dbReference type="EMBL" id="AFU88163.1"/>
    </source>
</evidence>
<evidence type="ECO:0000313" key="2">
    <source>
        <dbReference type="Proteomes" id="UP000000463"/>
    </source>
</evidence>
<name>K4JW87_9CAUD</name>
<dbReference type="GeneID" id="13995221"/>
<dbReference type="RefSeq" id="YP_006988527.1">
    <property type="nucleotide sequence ID" value="NC_019406.1"/>
</dbReference>
<sequence>MRVTINLEAFMSLFKITQTTKTVSYPSGIDGQCFSTEEGAQAHRAEAGAVKALGRAIFDDTRTMWCFTTLRNMTEMPVADLVILRDLMDQYLINVLPAFMALEGPFGYGLGKKQIETSDGRSFDNRHEAALHTLEMRFAALFKSPLFSDVGRRAICNISKYSDITAPHIAKELTVWHFTRRLMDFFKRRTEAGNPMKGYEQRFRDALDAMVVARTTPIEPIVRTVKPKKAA</sequence>
<keyword evidence="2" id="KW-1185">Reference proteome</keyword>
<organism evidence="1 2">
    <name type="scientific">Caulobacter phage CcrColossus</name>
    <dbReference type="NCBI Taxonomy" id="1211640"/>
    <lineage>
        <taxon>Viruses</taxon>
        <taxon>Duplodnaviria</taxon>
        <taxon>Heunggongvirae</taxon>
        <taxon>Uroviricota</taxon>
        <taxon>Caudoviricetes</taxon>
        <taxon>Jeanschmidtviridae</taxon>
        <taxon>Colossusvirus</taxon>
        <taxon>Colossusvirus colossus</taxon>
    </lineage>
</organism>
<protein>
    <submittedName>
        <fullName evidence="1">Uncharacterized protein</fullName>
    </submittedName>
</protein>
<gene>
    <name evidence="1" type="ORF">CcrColossus_gp293</name>
</gene>
<accession>K4JW87</accession>
<reference evidence="1 2" key="1">
    <citation type="journal article" date="2012" name="BMC Genomics">
        <title>The Caulobacter crescentus phage phiCbK: genomics of a canonical phage.</title>
        <authorList>
            <person name="Gill J.J."/>
            <person name="Berry J.D."/>
            <person name="Russell W.K."/>
            <person name="Lessor L."/>
            <person name="Escobar Garcia D.A."/>
            <person name="Hernandez D."/>
            <person name="Kane A."/>
            <person name="Keene J."/>
            <person name="Maddox M."/>
            <person name="Martin R."/>
            <person name="Mohan S."/>
            <person name="Thorn A.M."/>
            <person name="Russell D.H."/>
            <person name="Young R."/>
        </authorList>
    </citation>
    <scope>NUCLEOTIDE SEQUENCE [LARGE SCALE GENOMIC DNA]</scope>
</reference>
<proteinExistence type="predicted"/>
<dbReference type="KEGG" id="vg:13995221"/>
<dbReference type="EMBL" id="JX100810">
    <property type="protein sequence ID" value="AFU88163.1"/>
    <property type="molecule type" value="Genomic_DNA"/>
</dbReference>